<protein>
    <recommendedName>
        <fullName evidence="2">carbonic anhydrase</fullName>
        <ecNumber evidence="2">4.2.1.1</ecNumber>
    </recommendedName>
</protein>
<dbReference type="InterPro" id="IPR041891">
    <property type="entry name" value="Alpha_CA_prokaryot-like"/>
</dbReference>
<organism evidence="10 11">
    <name type="scientific">Chitinimonas lacunae</name>
    <dbReference type="NCBI Taxonomy" id="1963018"/>
    <lineage>
        <taxon>Bacteria</taxon>
        <taxon>Pseudomonadati</taxon>
        <taxon>Pseudomonadota</taxon>
        <taxon>Betaproteobacteria</taxon>
        <taxon>Neisseriales</taxon>
        <taxon>Chitinibacteraceae</taxon>
        <taxon>Chitinimonas</taxon>
    </lineage>
</organism>
<evidence type="ECO:0000259" key="9">
    <source>
        <dbReference type="PROSITE" id="PS51144"/>
    </source>
</evidence>
<keyword evidence="3" id="KW-0479">Metal-binding</keyword>
<dbReference type="Pfam" id="PF00194">
    <property type="entry name" value="Carb_anhydrase"/>
    <property type="match status" value="1"/>
</dbReference>
<evidence type="ECO:0000256" key="1">
    <source>
        <dbReference type="ARBA" id="ARBA00010718"/>
    </source>
</evidence>
<dbReference type="InterPro" id="IPR001148">
    <property type="entry name" value="CA_dom"/>
</dbReference>
<keyword evidence="4" id="KW-0862">Zinc</keyword>
<dbReference type="InterPro" id="IPR023561">
    <property type="entry name" value="Carbonic_anhydrase_a-class"/>
</dbReference>
<evidence type="ECO:0000256" key="5">
    <source>
        <dbReference type="ARBA" id="ARBA00023239"/>
    </source>
</evidence>
<proteinExistence type="inferred from homology"/>
<dbReference type="EMBL" id="JBHSBU010000001">
    <property type="protein sequence ID" value="MFC4161562.1"/>
    <property type="molecule type" value="Genomic_DNA"/>
</dbReference>
<sequence length="274" mass="30478">MLYSALGRTLIASLTLAGLCLPVQALEVPKPASGKAVKGHKAAPHEEDPHHWSYQGVKTGPNEWGMMNPAYSLCREGKAQSPVNITSATPQQLESLKFSYGLSKLQLINNGHTIQVNIDPGSFLEAFGDKFELKQFHFHTPSEEQIRGKHYAMVAHLVHKNAEGALAVVAVLFQPGREHGLIDTLFSRLPSEHGESRIYEERMISPASLLPERLNYYTLMGSLTTPPCSEGVRWIILKQPVDMSSAQLTQFRRHFPMNARPVQPLNGRMVFEAM</sequence>
<evidence type="ECO:0000256" key="3">
    <source>
        <dbReference type="ARBA" id="ARBA00022723"/>
    </source>
</evidence>
<feature type="domain" description="Alpha-carbonic anhydrase" evidence="9">
    <location>
        <begin position="50"/>
        <end position="274"/>
    </location>
</feature>
<feature type="chain" id="PRO_5047145885" description="carbonic anhydrase" evidence="8">
    <location>
        <begin position="26"/>
        <end position="274"/>
    </location>
</feature>
<dbReference type="SUPFAM" id="SSF51069">
    <property type="entry name" value="Carbonic anhydrase"/>
    <property type="match status" value="1"/>
</dbReference>
<gene>
    <name evidence="10" type="ORF">ACFOW7_19675</name>
</gene>
<dbReference type="PANTHER" id="PTHR18952:SF265">
    <property type="entry name" value="CARBONIC ANHYDRASE"/>
    <property type="match status" value="1"/>
</dbReference>
<dbReference type="PROSITE" id="PS51144">
    <property type="entry name" value="ALPHA_CA_2"/>
    <property type="match status" value="1"/>
</dbReference>
<accession>A0ABV8MV78</accession>
<feature type="region of interest" description="Disordered" evidence="7">
    <location>
        <begin position="36"/>
        <end position="56"/>
    </location>
</feature>
<dbReference type="CDD" id="cd03124">
    <property type="entry name" value="alpha_CA_prokaryotic_like"/>
    <property type="match status" value="1"/>
</dbReference>
<dbReference type="PANTHER" id="PTHR18952">
    <property type="entry name" value="CARBONIC ANHYDRASE"/>
    <property type="match status" value="1"/>
</dbReference>
<dbReference type="RefSeq" id="WP_378167639.1">
    <property type="nucleotide sequence ID" value="NZ_JBHSBU010000001.1"/>
</dbReference>
<name>A0ABV8MV78_9NEIS</name>
<dbReference type="Gene3D" id="3.10.200.10">
    <property type="entry name" value="Alpha carbonic anhydrase"/>
    <property type="match status" value="1"/>
</dbReference>
<evidence type="ECO:0000256" key="2">
    <source>
        <dbReference type="ARBA" id="ARBA00012925"/>
    </source>
</evidence>
<evidence type="ECO:0000256" key="7">
    <source>
        <dbReference type="SAM" id="MobiDB-lite"/>
    </source>
</evidence>
<evidence type="ECO:0000256" key="6">
    <source>
        <dbReference type="ARBA" id="ARBA00048348"/>
    </source>
</evidence>
<keyword evidence="11" id="KW-1185">Reference proteome</keyword>
<keyword evidence="8" id="KW-0732">Signal</keyword>
<evidence type="ECO:0000256" key="8">
    <source>
        <dbReference type="SAM" id="SignalP"/>
    </source>
</evidence>
<dbReference type="EC" id="4.2.1.1" evidence="2"/>
<dbReference type="InterPro" id="IPR036398">
    <property type="entry name" value="CA_dom_sf"/>
</dbReference>
<dbReference type="Proteomes" id="UP001595791">
    <property type="component" value="Unassembled WGS sequence"/>
</dbReference>
<dbReference type="SMART" id="SM01057">
    <property type="entry name" value="Carb_anhydrase"/>
    <property type="match status" value="1"/>
</dbReference>
<comment type="catalytic activity">
    <reaction evidence="6">
        <text>hydrogencarbonate + H(+) = CO2 + H2O</text>
        <dbReference type="Rhea" id="RHEA:10748"/>
        <dbReference type="ChEBI" id="CHEBI:15377"/>
        <dbReference type="ChEBI" id="CHEBI:15378"/>
        <dbReference type="ChEBI" id="CHEBI:16526"/>
        <dbReference type="ChEBI" id="CHEBI:17544"/>
        <dbReference type="EC" id="4.2.1.1"/>
    </reaction>
</comment>
<evidence type="ECO:0000313" key="10">
    <source>
        <dbReference type="EMBL" id="MFC4161562.1"/>
    </source>
</evidence>
<evidence type="ECO:0000256" key="4">
    <source>
        <dbReference type="ARBA" id="ARBA00022833"/>
    </source>
</evidence>
<evidence type="ECO:0000313" key="11">
    <source>
        <dbReference type="Proteomes" id="UP001595791"/>
    </source>
</evidence>
<comment type="caution">
    <text evidence="10">The sequence shown here is derived from an EMBL/GenBank/DDBJ whole genome shotgun (WGS) entry which is preliminary data.</text>
</comment>
<feature type="signal peptide" evidence="8">
    <location>
        <begin position="1"/>
        <end position="25"/>
    </location>
</feature>
<keyword evidence="5" id="KW-0456">Lyase</keyword>
<comment type="similarity">
    <text evidence="1">Belongs to the alpha-carbonic anhydrase family.</text>
</comment>
<reference evidence="11" key="1">
    <citation type="journal article" date="2019" name="Int. J. Syst. Evol. Microbiol.">
        <title>The Global Catalogue of Microorganisms (GCM) 10K type strain sequencing project: providing services to taxonomists for standard genome sequencing and annotation.</title>
        <authorList>
            <consortium name="The Broad Institute Genomics Platform"/>
            <consortium name="The Broad Institute Genome Sequencing Center for Infectious Disease"/>
            <person name="Wu L."/>
            <person name="Ma J."/>
        </authorList>
    </citation>
    <scope>NUCLEOTIDE SEQUENCE [LARGE SCALE GENOMIC DNA]</scope>
    <source>
        <strain evidence="11">LMG 29894</strain>
    </source>
</reference>